<dbReference type="AlphaFoldDB" id="A0A0F9DWJ8"/>
<protein>
    <submittedName>
        <fullName evidence="1">Uncharacterized protein</fullName>
    </submittedName>
</protein>
<accession>A0A0F9DWJ8</accession>
<dbReference type="EMBL" id="LAZR01039765">
    <property type="protein sequence ID" value="KKL16188.1"/>
    <property type="molecule type" value="Genomic_DNA"/>
</dbReference>
<organism evidence="1">
    <name type="scientific">marine sediment metagenome</name>
    <dbReference type="NCBI Taxonomy" id="412755"/>
    <lineage>
        <taxon>unclassified sequences</taxon>
        <taxon>metagenomes</taxon>
        <taxon>ecological metagenomes</taxon>
    </lineage>
</organism>
<evidence type="ECO:0000313" key="1">
    <source>
        <dbReference type="EMBL" id="KKL16188.1"/>
    </source>
</evidence>
<comment type="caution">
    <text evidence="1">The sequence shown here is derived from an EMBL/GenBank/DDBJ whole genome shotgun (WGS) entry which is preliminary data.</text>
</comment>
<reference evidence="1" key="1">
    <citation type="journal article" date="2015" name="Nature">
        <title>Complex archaea that bridge the gap between prokaryotes and eukaryotes.</title>
        <authorList>
            <person name="Spang A."/>
            <person name="Saw J.H."/>
            <person name="Jorgensen S.L."/>
            <person name="Zaremba-Niedzwiedzka K."/>
            <person name="Martijn J."/>
            <person name="Lind A.E."/>
            <person name="van Eijk R."/>
            <person name="Schleper C."/>
            <person name="Guy L."/>
            <person name="Ettema T.J."/>
        </authorList>
    </citation>
    <scope>NUCLEOTIDE SEQUENCE</scope>
</reference>
<sequence>MLNLTRAAWLLMVRESSVVRYARLYPEAFWNRLWNAEHDGNPCDYCGVGRSR</sequence>
<name>A0A0F9DWJ8_9ZZZZ</name>
<proteinExistence type="predicted"/>
<gene>
    <name evidence="1" type="ORF">LCGC14_2498060</name>
</gene>